<dbReference type="RefSeq" id="WP_149544058.1">
    <property type="nucleotide sequence ID" value="NZ_VTPS01000001.1"/>
</dbReference>
<dbReference type="SUPFAM" id="SSF55174">
    <property type="entry name" value="Alpha-L RNA-binding motif"/>
    <property type="match status" value="1"/>
</dbReference>
<evidence type="ECO:0000256" key="3">
    <source>
        <dbReference type="PROSITE-ProRule" id="PRU00182"/>
    </source>
</evidence>
<evidence type="ECO:0000256" key="2">
    <source>
        <dbReference type="ARBA" id="ARBA00029460"/>
    </source>
</evidence>
<keyword evidence="6" id="KW-1185">Reference proteome</keyword>
<organism evidence="5 6">
    <name type="scientific">Calorimonas adulescens</name>
    <dbReference type="NCBI Taxonomy" id="2606906"/>
    <lineage>
        <taxon>Bacteria</taxon>
        <taxon>Bacillati</taxon>
        <taxon>Bacillota</taxon>
        <taxon>Clostridia</taxon>
        <taxon>Thermoanaerobacterales</taxon>
        <taxon>Thermoanaerobacteraceae</taxon>
        <taxon>Calorimonas</taxon>
    </lineage>
</organism>
<accession>A0A5D8QFH8</accession>
<dbReference type="AlphaFoldDB" id="A0A5D8QFH8"/>
<evidence type="ECO:0000259" key="4">
    <source>
        <dbReference type="SMART" id="SM00363"/>
    </source>
</evidence>
<dbReference type="CDD" id="cd02440">
    <property type="entry name" value="AdoMet_MTases"/>
    <property type="match status" value="1"/>
</dbReference>
<keyword evidence="5" id="KW-0808">Transferase</keyword>
<dbReference type="Proteomes" id="UP000322976">
    <property type="component" value="Unassembled WGS sequence"/>
</dbReference>
<keyword evidence="5" id="KW-0489">Methyltransferase</keyword>
<dbReference type="Gene3D" id="3.10.290.10">
    <property type="entry name" value="RNA-binding S4 domain"/>
    <property type="match status" value="1"/>
</dbReference>
<dbReference type="InterPro" id="IPR004538">
    <property type="entry name" value="Hemolysin_A/TlyA"/>
</dbReference>
<dbReference type="GO" id="GO:0032259">
    <property type="term" value="P:methylation"/>
    <property type="evidence" value="ECO:0007669"/>
    <property type="project" value="UniProtKB-KW"/>
</dbReference>
<protein>
    <submittedName>
        <fullName evidence="5">TlyA family RNA methyltransferase</fullName>
    </submittedName>
</protein>
<feature type="domain" description="RNA-binding S4" evidence="4">
    <location>
        <begin position="5"/>
        <end position="69"/>
    </location>
</feature>
<dbReference type="SMART" id="SM00363">
    <property type="entry name" value="S4"/>
    <property type="match status" value="1"/>
</dbReference>
<dbReference type="InterPro" id="IPR002942">
    <property type="entry name" value="S4_RNA-bd"/>
</dbReference>
<dbReference type="Gene3D" id="3.40.50.150">
    <property type="entry name" value="Vaccinia Virus protein VP39"/>
    <property type="match status" value="1"/>
</dbReference>
<name>A0A5D8QFH8_9THEO</name>
<dbReference type="EMBL" id="VTPS01000001">
    <property type="protein sequence ID" value="TZE83440.1"/>
    <property type="molecule type" value="Genomic_DNA"/>
</dbReference>
<reference evidence="5 6" key="1">
    <citation type="submission" date="2019-08" db="EMBL/GenBank/DDBJ databases">
        <title>Calorimonas adulescens gen. nov., sp. nov., an anaerobic thermophilic bacterium from Sakhalin hot spring.</title>
        <authorList>
            <person name="Khomyakova M.A."/>
            <person name="Merkel A.Y."/>
            <person name="Novikov A."/>
            <person name="Bonch-Osmolovskaya E.A."/>
            <person name="Slobodkin A.I."/>
        </authorList>
    </citation>
    <scope>NUCLEOTIDE SEQUENCE [LARGE SCALE GENOMIC DNA]</scope>
    <source>
        <strain evidence="5 6">A05MB</strain>
    </source>
</reference>
<dbReference type="NCBIfam" id="TIGR00478">
    <property type="entry name" value="tly"/>
    <property type="match status" value="1"/>
</dbReference>
<dbReference type="PROSITE" id="PS50889">
    <property type="entry name" value="S4"/>
    <property type="match status" value="1"/>
</dbReference>
<dbReference type="InterPro" id="IPR047048">
    <property type="entry name" value="TlyA"/>
</dbReference>
<dbReference type="InterPro" id="IPR002877">
    <property type="entry name" value="RNA_MeTrfase_FtsJ_dom"/>
</dbReference>
<dbReference type="GO" id="GO:0003723">
    <property type="term" value="F:RNA binding"/>
    <property type="evidence" value="ECO:0007669"/>
    <property type="project" value="UniProtKB-KW"/>
</dbReference>
<comment type="caution">
    <text evidence="5">The sequence shown here is derived from an EMBL/GenBank/DDBJ whole genome shotgun (WGS) entry which is preliminary data.</text>
</comment>
<gene>
    <name evidence="5" type="ORF">FWJ32_00705</name>
</gene>
<dbReference type="PANTHER" id="PTHR32319">
    <property type="entry name" value="BACTERIAL HEMOLYSIN-LIKE PROTEIN"/>
    <property type="match status" value="1"/>
</dbReference>
<proteinExistence type="inferred from homology"/>
<dbReference type="InterPro" id="IPR036986">
    <property type="entry name" value="S4_RNA-bd_sf"/>
</dbReference>
<dbReference type="InterPro" id="IPR029063">
    <property type="entry name" value="SAM-dependent_MTases_sf"/>
</dbReference>
<sequence>MNNKERLDVLVFNKGLATSREAARKLIMAGSVLVNGKVSDKPGMSVDVNSEIELKEGLPYVSRGGLKIKRAIDEFGISVHNKVAVDIGASTGGFTDCLLQEGAARVYSVDVGYGQLAEKLRRDDRVRVVERKNARYLTEDDIGEKVDIITIDVSFISLDKIFRPAASLLKDDGIIISLIKPQFEAGREHIGKKGVVKDRNIHLMVIENVLLSAQKEGLFMKDITYSPIRGPKGNIEFLSLFSKVPPLLDMDKIRCTVETAHEELSGGNL</sequence>
<evidence type="ECO:0000313" key="5">
    <source>
        <dbReference type="EMBL" id="TZE83440.1"/>
    </source>
</evidence>
<dbReference type="CDD" id="cd00165">
    <property type="entry name" value="S4"/>
    <property type="match status" value="1"/>
</dbReference>
<dbReference type="PANTHER" id="PTHR32319:SF0">
    <property type="entry name" value="BACTERIAL HEMOLYSIN-LIKE PROTEIN"/>
    <property type="match status" value="1"/>
</dbReference>
<dbReference type="Pfam" id="PF01728">
    <property type="entry name" value="FtsJ"/>
    <property type="match status" value="1"/>
</dbReference>
<dbReference type="Pfam" id="PF01479">
    <property type="entry name" value="S4"/>
    <property type="match status" value="1"/>
</dbReference>
<dbReference type="PIRSF" id="PIRSF005578">
    <property type="entry name" value="TlyA"/>
    <property type="match status" value="1"/>
</dbReference>
<comment type="similarity">
    <text evidence="2">Belongs to the TlyA family.</text>
</comment>
<dbReference type="SUPFAM" id="SSF53335">
    <property type="entry name" value="S-adenosyl-L-methionine-dependent methyltransferases"/>
    <property type="match status" value="1"/>
</dbReference>
<evidence type="ECO:0000256" key="1">
    <source>
        <dbReference type="ARBA" id="ARBA00022884"/>
    </source>
</evidence>
<dbReference type="GO" id="GO:0008168">
    <property type="term" value="F:methyltransferase activity"/>
    <property type="evidence" value="ECO:0007669"/>
    <property type="project" value="UniProtKB-KW"/>
</dbReference>
<keyword evidence="1 3" id="KW-0694">RNA-binding</keyword>
<evidence type="ECO:0000313" key="6">
    <source>
        <dbReference type="Proteomes" id="UP000322976"/>
    </source>
</evidence>